<name>A0A074Z3C2_AURSE</name>
<accession>A0A074Z3C2</accession>
<evidence type="ECO:0000313" key="3">
    <source>
        <dbReference type="Proteomes" id="UP000030641"/>
    </source>
</evidence>
<dbReference type="Proteomes" id="UP000030641">
    <property type="component" value="Unassembled WGS sequence"/>
</dbReference>
<protein>
    <recommendedName>
        <fullName evidence="4">Secreted protein</fullName>
    </recommendedName>
</protein>
<keyword evidence="1" id="KW-0732">Signal</keyword>
<dbReference type="HOGENOM" id="CLU_2346344_0_0_1"/>
<proteinExistence type="predicted"/>
<dbReference type="InParanoid" id="A0A074Z3C2"/>
<sequence length="97" mass="11166">MMRVLELCCLTSFTMCKWLSWSWSIDVGVLHGWSWGEAVFGGYGERLMTLGVTVRFLKFTLYTRMCPWTRAIGNCSVSSQLGERHLHVSLLRVEQFA</sequence>
<organism evidence="2 3">
    <name type="scientific">Aureobasidium subglaciale (strain EXF-2481)</name>
    <name type="common">Aureobasidium pullulans var. subglaciale</name>
    <dbReference type="NCBI Taxonomy" id="1043005"/>
    <lineage>
        <taxon>Eukaryota</taxon>
        <taxon>Fungi</taxon>
        <taxon>Dikarya</taxon>
        <taxon>Ascomycota</taxon>
        <taxon>Pezizomycotina</taxon>
        <taxon>Dothideomycetes</taxon>
        <taxon>Dothideomycetidae</taxon>
        <taxon>Dothideales</taxon>
        <taxon>Saccotheciaceae</taxon>
        <taxon>Aureobasidium</taxon>
    </lineage>
</organism>
<feature type="signal peptide" evidence="1">
    <location>
        <begin position="1"/>
        <end position="16"/>
    </location>
</feature>
<evidence type="ECO:0000256" key="1">
    <source>
        <dbReference type="SAM" id="SignalP"/>
    </source>
</evidence>
<gene>
    <name evidence="2" type="ORF">AUEXF2481DRAFT_160106</name>
</gene>
<reference evidence="2 3" key="1">
    <citation type="journal article" date="2014" name="BMC Genomics">
        <title>Genome sequencing of four Aureobasidium pullulans varieties: biotechnological potential, stress tolerance, and description of new species.</title>
        <authorList>
            <person name="Gostin Ar C."/>
            <person name="Ohm R.A."/>
            <person name="Kogej T."/>
            <person name="Sonjak S."/>
            <person name="Turk M."/>
            <person name="Zajc J."/>
            <person name="Zalar P."/>
            <person name="Grube M."/>
            <person name="Sun H."/>
            <person name="Han J."/>
            <person name="Sharma A."/>
            <person name="Chiniquy J."/>
            <person name="Ngan C.Y."/>
            <person name="Lipzen A."/>
            <person name="Barry K."/>
            <person name="Grigoriev I.V."/>
            <person name="Gunde-Cimerman N."/>
        </authorList>
    </citation>
    <scope>NUCLEOTIDE SEQUENCE [LARGE SCALE GENOMIC DNA]</scope>
    <source>
        <strain evidence="2 3">EXF-2481</strain>
    </source>
</reference>
<dbReference type="EMBL" id="KL584749">
    <property type="protein sequence ID" value="KER00793.1"/>
    <property type="molecule type" value="Genomic_DNA"/>
</dbReference>
<feature type="chain" id="PRO_5001703876" description="Secreted protein" evidence="1">
    <location>
        <begin position="17"/>
        <end position="97"/>
    </location>
</feature>
<dbReference type="RefSeq" id="XP_013349307.1">
    <property type="nucleotide sequence ID" value="XM_013493853.1"/>
</dbReference>
<dbReference type="AlphaFoldDB" id="A0A074Z3C2"/>
<dbReference type="GeneID" id="25362186"/>
<evidence type="ECO:0000313" key="2">
    <source>
        <dbReference type="EMBL" id="KER00793.1"/>
    </source>
</evidence>
<evidence type="ECO:0008006" key="4">
    <source>
        <dbReference type="Google" id="ProtNLM"/>
    </source>
</evidence>
<keyword evidence="3" id="KW-1185">Reference proteome</keyword>